<dbReference type="EMBL" id="FSRJ01000001">
    <property type="protein sequence ID" value="SIN77372.1"/>
    <property type="molecule type" value="Genomic_DNA"/>
</dbReference>
<keyword evidence="2" id="KW-1185">Reference proteome</keyword>
<evidence type="ECO:0000313" key="2">
    <source>
        <dbReference type="Proteomes" id="UP000184699"/>
    </source>
</evidence>
<evidence type="ECO:0000313" key="1">
    <source>
        <dbReference type="EMBL" id="SIN77372.1"/>
    </source>
</evidence>
<reference evidence="2" key="1">
    <citation type="submission" date="2016-11" db="EMBL/GenBank/DDBJ databases">
        <authorList>
            <person name="Varghese N."/>
            <person name="Submissions S."/>
        </authorList>
    </citation>
    <scope>NUCLEOTIDE SEQUENCE [LARGE SCALE GENOMIC DNA]</scope>
    <source>
        <strain evidence="2">DSM 8595</strain>
    </source>
</reference>
<dbReference type="Proteomes" id="UP000184699">
    <property type="component" value="Unassembled WGS sequence"/>
</dbReference>
<protein>
    <submittedName>
        <fullName evidence="1">Uncharacterized protein</fullName>
    </submittedName>
</protein>
<dbReference type="AlphaFoldDB" id="A0A1N6E311"/>
<gene>
    <name evidence="1" type="ORF">SAMN05443544_1024</name>
</gene>
<proteinExistence type="predicted"/>
<accession>A0A1N6E311</accession>
<dbReference type="PROSITE" id="PS51257">
    <property type="entry name" value="PROKAR_LIPOPROTEIN"/>
    <property type="match status" value="1"/>
</dbReference>
<name>A0A1N6E311_9MICO</name>
<organism evidence="1 2">
    <name type="scientific">Agromyces cerinus subsp. cerinus</name>
    <dbReference type="NCBI Taxonomy" id="232089"/>
    <lineage>
        <taxon>Bacteria</taxon>
        <taxon>Bacillati</taxon>
        <taxon>Actinomycetota</taxon>
        <taxon>Actinomycetes</taxon>
        <taxon>Micrococcales</taxon>
        <taxon>Microbacteriaceae</taxon>
        <taxon>Agromyces</taxon>
    </lineage>
</organism>
<sequence>MRRRNPRARASARAWAVALGLAAAFVFSSCSLLNSPPQSVRWAADSMVDQFNALDGVTEVSTEYSSFEKGPTEMTPRRERVWSVRITVDVEEDLPVAAEAGEHGALSAIATEIERAIEEGADLTAAVTLQIPADDDGAPASLVLEGMEDCLEFSTPAEMAGAVSQLRGVDGVGVLVSSESVSTASAVTLSQSDPTAVVDVTDSSEVDEVVARIEELPGFGTGPLSTVEVRTRSSAEAPVALKRINGENVVFPITTDCTGEAPEGDDAGLDAAPAAPLVLDAASADGRVAEDRAAVTSFLDDAGDAAGIRGVTDVGIAMCETGVGEQVQGTAVIPIFEIADSADDGYEAVTAVWTAAGFTRTDRASGTDFFAAADPQALGAVEVTIRGTADGIVIRASSACVVTG</sequence>